<reference evidence="2" key="1">
    <citation type="submission" date="2011-05" db="EMBL/GenBank/DDBJ databases">
        <title>The genome sequence of Vittaforma corneae strain ATCC 50505.</title>
        <authorList>
            <consortium name="The Broad Institute Genome Sequencing Platform"/>
            <person name="Cuomo C."/>
            <person name="Didier E."/>
            <person name="Bowers L."/>
            <person name="Young S.K."/>
            <person name="Zeng Q."/>
            <person name="Gargeya S."/>
            <person name="Fitzgerald M."/>
            <person name="Haas B."/>
            <person name="Abouelleil A."/>
            <person name="Alvarado L."/>
            <person name="Arachchi H.M."/>
            <person name="Berlin A."/>
            <person name="Chapman S.B."/>
            <person name="Gearin G."/>
            <person name="Goldberg J."/>
            <person name="Griggs A."/>
            <person name="Gujja S."/>
            <person name="Hansen M."/>
            <person name="Heiman D."/>
            <person name="Howarth C."/>
            <person name="Larimer J."/>
            <person name="Lui A."/>
            <person name="MacDonald P.J.P."/>
            <person name="McCowen C."/>
            <person name="Montmayeur A."/>
            <person name="Murphy C."/>
            <person name="Neiman D."/>
            <person name="Pearson M."/>
            <person name="Priest M."/>
            <person name="Roberts A."/>
            <person name="Saif S."/>
            <person name="Shea T."/>
            <person name="Sisk P."/>
            <person name="Stolte C."/>
            <person name="Sykes S."/>
            <person name="Wortman J."/>
            <person name="Nusbaum C."/>
            <person name="Birren B."/>
        </authorList>
    </citation>
    <scope>NUCLEOTIDE SEQUENCE [LARGE SCALE GENOMIC DNA]</scope>
    <source>
        <strain evidence="2">ATCC 50505</strain>
    </source>
</reference>
<dbReference type="EMBL" id="JH370145">
    <property type="protein sequence ID" value="ELA41372.1"/>
    <property type="molecule type" value="Genomic_DNA"/>
</dbReference>
<proteinExistence type="predicted"/>
<keyword evidence="2" id="KW-1185">Reference proteome</keyword>
<accession>L2GM46</accession>
<organism evidence="1 2">
    <name type="scientific">Vittaforma corneae (strain ATCC 50505)</name>
    <name type="common">Microsporidian parasite</name>
    <name type="synonym">Nosema corneum</name>
    <dbReference type="NCBI Taxonomy" id="993615"/>
    <lineage>
        <taxon>Eukaryota</taxon>
        <taxon>Fungi</taxon>
        <taxon>Fungi incertae sedis</taxon>
        <taxon>Microsporidia</taxon>
        <taxon>Nosematidae</taxon>
        <taxon>Vittaforma</taxon>
    </lineage>
</organism>
<dbReference type="HOGENOM" id="CLU_1741988_0_0_1"/>
<sequence>MLFGIEIIDDASAGSNFTSSYAIKRKLPPKSPIKRLGLQETQCHTSDTLKCENEGSPVNLTREETVQSKDNLCSRMESVHFDDPERLQPVSYRGDITPRRTELSSILSGLMASQLVIELKLIQDVVLMQNGCFFGNLFALLNAVCLETAQ</sequence>
<evidence type="ECO:0000313" key="2">
    <source>
        <dbReference type="Proteomes" id="UP000011082"/>
    </source>
</evidence>
<dbReference type="VEuPathDB" id="MicrosporidiaDB:VICG_01613"/>
<dbReference type="RefSeq" id="XP_007605058.1">
    <property type="nucleotide sequence ID" value="XM_007604996.1"/>
</dbReference>
<dbReference type="AlphaFoldDB" id="L2GM46"/>
<evidence type="ECO:0000313" key="1">
    <source>
        <dbReference type="EMBL" id="ELA41372.1"/>
    </source>
</evidence>
<dbReference type="InParanoid" id="L2GM46"/>
<name>L2GM46_VITCO</name>
<gene>
    <name evidence="1" type="ORF">VICG_01613</name>
</gene>
<dbReference type="GeneID" id="19882323"/>
<protein>
    <submittedName>
        <fullName evidence="1">Uncharacterized protein</fullName>
    </submittedName>
</protein>
<dbReference type="Proteomes" id="UP000011082">
    <property type="component" value="Unassembled WGS sequence"/>
</dbReference>